<dbReference type="EMBL" id="MU003769">
    <property type="protein sequence ID" value="KAF2724995.1"/>
    <property type="molecule type" value="Genomic_DNA"/>
</dbReference>
<dbReference type="OrthoDB" id="4415835at2759"/>
<dbReference type="GO" id="GO:0009423">
    <property type="term" value="P:chorismate biosynthetic process"/>
    <property type="evidence" value="ECO:0007669"/>
    <property type="project" value="TreeGrafter"/>
</dbReference>
<organism evidence="4 5">
    <name type="scientific">Polychaeton citri CBS 116435</name>
    <dbReference type="NCBI Taxonomy" id="1314669"/>
    <lineage>
        <taxon>Eukaryota</taxon>
        <taxon>Fungi</taxon>
        <taxon>Dikarya</taxon>
        <taxon>Ascomycota</taxon>
        <taxon>Pezizomycotina</taxon>
        <taxon>Dothideomycetes</taxon>
        <taxon>Dothideomycetidae</taxon>
        <taxon>Capnodiales</taxon>
        <taxon>Capnodiaceae</taxon>
        <taxon>Polychaeton</taxon>
    </lineage>
</organism>
<dbReference type="InterPro" id="IPR001381">
    <property type="entry name" value="DHquinase_I"/>
</dbReference>
<dbReference type="InterPro" id="IPR013708">
    <property type="entry name" value="Shikimate_DH-bd_N"/>
</dbReference>
<dbReference type="Pfam" id="PF08501">
    <property type="entry name" value="Shikimate_dh_N"/>
    <property type="match status" value="1"/>
</dbReference>
<reference evidence="4" key="1">
    <citation type="journal article" date="2020" name="Stud. Mycol.">
        <title>101 Dothideomycetes genomes: a test case for predicting lifestyles and emergence of pathogens.</title>
        <authorList>
            <person name="Haridas S."/>
            <person name="Albert R."/>
            <person name="Binder M."/>
            <person name="Bloem J."/>
            <person name="Labutti K."/>
            <person name="Salamov A."/>
            <person name="Andreopoulos B."/>
            <person name="Baker S."/>
            <person name="Barry K."/>
            <person name="Bills G."/>
            <person name="Bluhm B."/>
            <person name="Cannon C."/>
            <person name="Castanera R."/>
            <person name="Culley D."/>
            <person name="Daum C."/>
            <person name="Ezra D."/>
            <person name="Gonzalez J."/>
            <person name="Henrissat B."/>
            <person name="Kuo A."/>
            <person name="Liang C."/>
            <person name="Lipzen A."/>
            <person name="Lutzoni F."/>
            <person name="Magnuson J."/>
            <person name="Mondo S."/>
            <person name="Nolan M."/>
            <person name="Ohm R."/>
            <person name="Pangilinan J."/>
            <person name="Park H.-J."/>
            <person name="Ramirez L."/>
            <person name="Alfaro M."/>
            <person name="Sun H."/>
            <person name="Tritt A."/>
            <person name="Yoshinaga Y."/>
            <person name="Zwiers L.-H."/>
            <person name="Turgeon B."/>
            <person name="Goodwin S."/>
            <person name="Spatafora J."/>
            <person name="Crous P."/>
            <person name="Grigoriev I."/>
        </authorList>
    </citation>
    <scope>NUCLEOTIDE SEQUENCE</scope>
    <source>
        <strain evidence="4">CBS 116435</strain>
    </source>
</reference>
<accession>A0A9P4UUB6</accession>
<dbReference type="Pfam" id="PF01202">
    <property type="entry name" value="SKI"/>
    <property type="match status" value="1"/>
</dbReference>
<gene>
    <name evidence="4" type="ORF">K431DRAFT_300405</name>
</gene>
<dbReference type="PANTHER" id="PTHR21090:SF27">
    <property type="entry name" value="QUINATE REPRESSOR PROTEIN"/>
    <property type="match status" value="1"/>
</dbReference>
<evidence type="ECO:0000259" key="3">
    <source>
        <dbReference type="Pfam" id="PF18317"/>
    </source>
</evidence>
<dbReference type="InterPro" id="IPR031322">
    <property type="entry name" value="Shikimate/glucono_kinase"/>
</dbReference>
<dbReference type="Gene3D" id="3.40.50.10860">
    <property type="entry name" value="Leucine Dehydrogenase, chain A, domain 1"/>
    <property type="match status" value="1"/>
</dbReference>
<feature type="region of interest" description="Disordered" evidence="1">
    <location>
        <begin position="21"/>
        <end position="41"/>
    </location>
</feature>
<dbReference type="InterPro" id="IPR036291">
    <property type="entry name" value="NAD(P)-bd_dom_sf"/>
</dbReference>
<comment type="caution">
    <text evidence="4">The sequence shown here is derived from an EMBL/GenBank/DDBJ whole genome shotgun (WGS) entry which is preliminary data.</text>
</comment>
<evidence type="ECO:0000313" key="4">
    <source>
        <dbReference type="EMBL" id="KAF2724995.1"/>
    </source>
</evidence>
<dbReference type="FunFam" id="3.40.50.720:FF:000386">
    <property type="entry name" value="Quinate repressor protein"/>
    <property type="match status" value="1"/>
</dbReference>
<dbReference type="Gene3D" id="3.20.20.70">
    <property type="entry name" value="Aldolase class I"/>
    <property type="match status" value="1"/>
</dbReference>
<dbReference type="InterPro" id="IPR041121">
    <property type="entry name" value="SDH_C"/>
</dbReference>
<dbReference type="InterPro" id="IPR027417">
    <property type="entry name" value="P-loop_NTPase"/>
</dbReference>
<feature type="domain" description="SDH C-terminal" evidence="3">
    <location>
        <begin position="816"/>
        <end position="845"/>
    </location>
</feature>
<dbReference type="Proteomes" id="UP000799441">
    <property type="component" value="Unassembled WGS sequence"/>
</dbReference>
<dbReference type="SUPFAM" id="SSF51735">
    <property type="entry name" value="NAD(P)-binding Rossmann-fold domains"/>
    <property type="match status" value="1"/>
</dbReference>
<dbReference type="Pfam" id="PF01487">
    <property type="entry name" value="DHquinase_I"/>
    <property type="match status" value="1"/>
</dbReference>
<protein>
    <submittedName>
        <fullName evidence="4">Quinate utilization gene repressor</fullName>
    </submittedName>
</protein>
<dbReference type="InterPro" id="IPR046346">
    <property type="entry name" value="Aminoacid_DH-like_N_sf"/>
</dbReference>
<keyword evidence="5" id="KW-1185">Reference proteome</keyword>
<proteinExistence type="predicted"/>
<dbReference type="GO" id="GO:0003855">
    <property type="term" value="F:3-dehydroquinate dehydratase activity"/>
    <property type="evidence" value="ECO:0007669"/>
    <property type="project" value="InterPro"/>
</dbReference>
<dbReference type="SUPFAM" id="SSF52540">
    <property type="entry name" value="P-loop containing nucleoside triphosphate hydrolases"/>
    <property type="match status" value="1"/>
</dbReference>
<dbReference type="GO" id="GO:0004764">
    <property type="term" value="F:shikimate 3-dehydrogenase (NADP+) activity"/>
    <property type="evidence" value="ECO:0007669"/>
    <property type="project" value="InterPro"/>
</dbReference>
<dbReference type="Pfam" id="PF18317">
    <property type="entry name" value="SDH_C"/>
    <property type="match status" value="1"/>
</dbReference>
<sequence>MTAVHAGLKRPFAQMQDPELGFPSWSSLNSPDQPGYERDQVSTLDVQRDLAQEQATASFATSGQTQPFEPDSSIVLIGIRGVGKSSLAVITAGAYRRRIVEFESAFQQAAGSSQTAFRKLHGAVSYQARHADVLQHVLTTNANGKIIVCNFTDIEGQGAEILRKYAESHPVVHIRRDCAGIQAYLRQWPRERIKMLLQSSQCLLQQCTNYDFFNLTDASSTGNLPISNSSHEHGSHRSAAGSRFLTLKRVERDFLKMLRNILGDHQRAPSHHSAYPLSEIPVELRSFTYSSRVAIQDILAGAHDLDDIQIGADALELVVDDSEVTIQHAVDDEPIAKAFAILRKSTILPLILTVEYDDLRLLTAKGPESTLLERCLRLGPEFLSLNLKLPDSRLRGLSTLKGNTRLIGVLDLPKRPTDGWSDPQWQTTLERAKALGCSVLRLRMPAESQEDNFAAQTLRQALEPLANGIKIAVYCSGERGRTSWCYNKVLTPVQPSGFGEALAQALSGKAMLTSTALTKALFATFVQESMRFLIYGANTGFSLSPAMHNAAYKVCGMPHNYDTYSSATLDDLMRIAKVPTFGGAAITQPFKRQIVQKLDGMSRHAQVIGAINTMIPLRRMAADGGFPDELDIISQRNMRGTVKALYGDNTDWIGIRACIRKGLSPANTVRPETTGLVCGAGGMARAAIYAMLSLGVQNVFIGNRTLANARGLAKHYNDMLKAGVIAGIQADEATIHTIDSFDSEWPQGFRPPTMIVVSIPAQPADGSAPPNFTIPCNWLNSPTGGVVVELAYRPVITPVVRQISTMADKGYILMDGFDMLPEQAFAQFELFTGRRAPRRVMRQEAMKRYRQEQKSLE</sequence>
<evidence type="ECO:0000256" key="1">
    <source>
        <dbReference type="SAM" id="MobiDB-lite"/>
    </source>
</evidence>
<dbReference type="Gene3D" id="3.40.50.300">
    <property type="entry name" value="P-loop containing nucleotide triphosphate hydrolases"/>
    <property type="match status" value="1"/>
</dbReference>
<evidence type="ECO:0000313" key="5">
    <source>
        <dbReference type="Proteomes" id="UP000799441"/>
    </source>
</evidence>
<dbReference type="SUPFAM" id="SSF53223">
    <property type="entry name" value="Aminoacid dehydrogenase-like, N-terminal domain"/>
    <property type="match status" value="1"/>
</dbReference>
<evidence type="ECO:0000259" key="2">
    <source>
        <dbReference type="Pfam" id="PF08501"/>
    </source>
</evidence>
<dbReference type="AlphaFoldDB" id="A0A9P4UUB6"/>
<dbReference type="InterPro" id="IPR013785">
    <property type="entry name" value="Aldolase_TIM"/>
</dbReference>
<name>A0A9P4UUB6_9PEZI</name>
<feature type="domain" description="Shikimate dehydrogenase substrate binding N-terminal" evidence="2">
    <location>
        <begin position="534"/>
        <end position="613"/>
    </location>
</feature>
<dbReference type="PANTHER" id="PTHR21090">
    <property type="entry name" value="AROM/DEHYDROQUINATE SYNTHASE"/>
    <property type="match status" value="1"/>
</dbReference>
<dbReference type="Gene3D" id="3.40.50.720">
    <property type="entry name" value="NAD(P)-binding Rossmann-like Domain"/>
    <property type="match status" value="1"/>
</dbReference>
<dbReference type="GO" id="GO:0003866">
    <property type="term" value="F:3-phosphoshikimate 1-carboxyvinyltransferase activity"/>
    <property type="evidence" value="ECO:0007669"/>
    <property type="project" value="TreeGrafter"/>
</dbReference>
<dbReference type="CDD" id="cd01065">
    <property type="entry name" value="NAD_bind_Shikimate_DH"/>
    <property type="match status" value="1"/>
</dbReference>